<dbReference type="Proteomes" id="UP000235392">
    <property type="component" value="Unassembled WGS sequence"/>
</dbReference>
<name>A0A2N5TEU5_9BASI</name>
<accession>A0A2N5TEU5</accession>
<sequence>MDCRLMAGVDLWRAKLPKVAAEGGMGPPPPSLAASVAAPLEDNYSMRAAKVRSRSRDGRSVGDDALKRSRWRGRAWRGPGAFPNWMAVSGATIRQQSHSHDPLGHVHETVQLFKARAGYRVGVIESVQVETTILLIKPGFIFLKVELTSRWASSVCGAVETREVGPAAAGHCCLLTFGPPLPLIPLAPDVRISEVVFGTFWMCSIQSTHSASHTSPNRSASNEVDVGSTCKASEPALSEAHEAGLRRGSCARPGLEYDFSSDDLDLTSTSRPGLSFPDWYRSQPGLVQSNDYRLSDIHLKQLGKSSLLKAHRAHRNTTCLNPLHLKQQSLSPTSLYLLTHHTLSDIMQLYQLITVLGLCLSQAHAMAITPMHDDAIKSFTMLVTSPDNVLEKSPVFSSVADAVHQKAHTLDHQQFHQEIFNMAAPLLNGHEENAVYFAESLMGYRQTADLLKKNENPVLKERLQIYRNAVYSQVKDLAHSRPEKFSADALEKIHSKLMNFLTVKGGVPPSDHAAALEAFAQKFKESVAHSTSPDSQIKFEHLSRKAINEQLEKTKSPVLPHPILVDGQYFQGMASHFSKAHHEPHFSAAVPAGMPVAATA</sequence>
<reference evidence="1 2" key="1">
    <citation type="submission" date="2017-11" db="EMBL/GenBank/DDBJ databases">
        <title>De novo assembly and phasing of dikaryotic genomes from two isolates of Puccinia coronata f. sp. avenae, the causal agent of oat crown rust.</title>
        <authorList>
            <person name="Miller M.E."/>
            <person name="Zhang Y."/>
            <person name="Omidvar V."/>
            <person name="Sperschneider J."/>
            <person name="Schwessinger B."/>
            <person name="Raley C."/>
            <person name="Palmer J.M."/>
            <person name="Garnica D."/>
            <person name="Upadhyaya N."/>
            <person name="Rathjen J."/>
            <person name="Taylor J.M."/>
            <person name="Park R.F."/>
            <person name="Dodds P.N."/>
            <person name="Hirsch C.D."/>
            <person name="Kianian S.F."/>
            <person name="Figueroa M."/>
        </authorList>
    </citation>
    <scope>NUCLEOTIDE SEQUENCE [LARGE SCALE GENOMIC DNA]</scope>
    <source>
        <strain evidence="1">12SD80</strain>
    </source>
</reference>
<proteinExistence type="predicted"/>
<protein>
    <submittedName>
        <fullName evidence="1">Uncharacterized protein</fullName>
    </submittedName>
</protein>
<organism evidence="1 2">
    <name type="scientific">Puccinia coronata f. sp. avenae</name>
    <dbReference type="NCBI Taxonomy" id="200324"/>
    <lineage>
        <taxon>Eukaryota</taxon>
        <taxon>Fungi</taxon>
        <taxon>Dikarya</taxon>
        <taxon>Basidiomycota</taxon>
        <taxon>Pucciniomycotina</taxon>
        <taxon>Pucciniomycetes</taxon>
        <taxon>Pucciniales</taxon>
        <taxon>Pucciniaceae</taxon>
        <taxon>Puccinia</taxon>
    </lineage>
</organism>
<gene>
    <name evidence="1" type="ORF">PCASD_14926</name>
</gene>
<comment type="caution">
    <text evidence="1">The sequence shown here is derived from an EMBL/GenBank/DDBJ whole genome shotgun (WGS) entry which is preliminary data.</text>
</comment>
<evidence type="ECO:0000313" key="1">
    <source>
        <dbReference type="EMBL" id="PLW24032.1"/>
    </source>
</evidence>
<evidence type="ECO:0000313" key="2">
    <source>
        <dbReference type="Proteomes" id="UP000235392"/>
    </source>
</evidence>
<dbReference type="EMBL" id="PGCI01000618">
    <property type="protein sequence ID" value="PLW24032.1"/>
    <property type="molecule type" value="Genomic_DNA"/>
</dbReference>
<dbReference type="AlphaFoldDB" id="A0A2N5TEU5"/>